<dbReference type="InterPro" id="IPR017733">
    <property type="entry name" value="OmpA-like_dom_proteobacteria"/>
</dbReference>
<feature type="region of interest" description="Disordered" evidence="2">
    <location>
        <begin position="397"/>
        <end position="422"/>
    </location>
</feature>
<dbReference type="Pfam" id="PF09850">
    <property type="entry name" value="DotU"/>
    <property type="match status" value="1"/>
</dbReference>
<dbReference type="PROSITE" id="PS51123">
    <property type="entry name" value="OMPA_2"/>
    <property type="match status" value="1"/>
</dbReference>
<dbReference type="GO" id="GO:0016020">
    <property type="term" value="C:membrane"/>
    <property type="evidence" value="ECO:0007669"/>
    <property type="project" value="UniProtKB-UniRule"/>
</dbReference>
<feature type="domain" description="OmpA-like" evidence="4">
    <location>
        <begin position="311"/>
        <end position="431"/>
    </location>
</feature>
<evidence type="ECO:0000313" key="6">
    <source>
        <dbReference type="Proteomes" id="UP000195569"/>
    </source>
</evidence>
<dbReference type="InterPro" id="IPR006665">
    <property type="entry name" value="OmpA-like"/>
</dbReference>
<gene>
    <name evidence="5" type="ORF">BN2476_1010036</name>
</gene>
<dbReference type="NCBIfam" id="TIGR03350">
    <property type="entry name" value="type_VI_ompA"/>
    <property type="match status" value="1"/>
</dbReference>
<dbReference type="AlphaFoldDB" id="A0A1N7SUI6"/>
<evidence type="ECO:0000256" key="2">
    <source>
        <dbReference type="SAM" id="MobiDB-lite"/>
    </source>
</evidence>
<dbReference type="RefSeq" id="WP_087739655.1">
    <property type="nucleotide sequence ID" value="NZ_CYGY02000101.1"/>
</dbReference>
<sequence>MNHWHEAVAGAHGGFVRPNPGGAPPTPDAQEANSAPQEPMPDYAVPVGSNPLVAVANPLLNLVPQIRWTVHHPNPRWLREHLASEIREFEMRAQQAGVALEAIVGARYCLCTALDEAASLTPWGGSGAWSADSLLVAFHNETWGGEKFFQVLARLSQHPQQHLDLIELLYYCLALGFEGRYRVLDNGRAQLDALMQRVVQLIRQARGEFDAPLSPHWRDEIPAERARRLIVPVWACAALAGLIGFGAYLAFELTLARQSDQVFASIDRVHVPHLQSQQPVVEPARPASAPRLAGFLDPEVRAGLVSVRDDADRSVVTLHGDGLFESGSAAVIGRYAPVLARVADALERAPGRIVVAGYSDNVPVRSARFASNWDLSQARAEAVARLLASRVTQTDRIHAEGRGEMDPVAPNDTPANRARNRRVEITLLAAPSSDGAASSTKVTP</sequence>
<dbReference type="EMBL" id="CYGY02000101">
    <property type="protein sequence ID" value="SIT51119.1"/>
    <property type="molecule type" value="Genomic_DNA"/>
</dbReference>
<dbReference type="OrthoDB" id="345640at2"/>
<dbReference type="InterPro" id="IPR038522">
    <property type="entry name" value="T4/T6SS_DotU_sf"/>
</dbReference>
<keyword evidence="1 3" id="KW-0472">Membrane</keyword>
<accession>A0A1N7SUI6</accession>
<evidence type="ECO:0000259" key="4">
    <source>
        <dbReference type="PROSITE" id="PS51123"/>
    </source>
</evidence>
<comment type="caution">
    <text evidence="5">The sequence shown here is derived from an EMBL/GenBank/DDBJ whole genome shotgun (WGS) entry which is preliminary data.</text>
</comment>
<dbReference type="NCBIfam" id="TIGR03349">
    <property type="entry name" value="IV_VI_DotU"/>
    <property type="match status" value="1"/>
</dbReference>
<evidence type="ECO:0000256" key="3">
    <source>
        <dbReference type="SAM" id="Phobius"/>
    </source>
</evidence>
<dbReference type="InterPro" id="IPR017732">
    <property type="entry name" value="T4/T6SS_DotU"/>
</dbReference>
<dbReference type="PANTHER" id="PTHR38033:SF1">
    <property type="entry name" value="DOTU FAMILY TYPE IV_VI SECRETION SYSTEM PROTEIN"/>
    <property type="match status" value="1"/>
</dbReference>
<dbReference type="NCBIfam" id="NF038228">
    <property type="entry name" value="IcmH_DotU_IVB"/>
    <property type="match status" value="1"/>
</dbReference>
<organism evidence="5 6">
    <name type="scientific">Paraburkholderia piptadeniae</name>
    <dbReference type="NCBI Taxonomy" id="1701573"/>
    <lineage>
        <taxon>Bacteria</taxon>
        <taxon>Pseudomonadati</taxon>
        <taxon>Pseudomonadota</taxon>
        <taxon>Betaproteobacteria</taxon>
        <taxon>Burkholderiales</taxon>
        <taxon>Burkholderiaceae</taxon>
        <taxon>Paraburkholderia</taxon>
    </lineage>
</organism>
<dbReference type="InterPro" id="IPR036737">
    <property type="entry name" value="OmpA-like_sf"/>
</dbReference>
<protein>
    <recommendedName>
        <fullName evidence="4">OmpA-like domain-containing protein</fullName>
    </recommendedName>
</protein>
<dbReference type="Pfam" id="PF00691">
    <property type="entry name" value="OmpA"/>
    <property type="match status" value="1"/>
</dbReference>
<reference evidence="5" key="1">
    <citation type="submission" date="2016-12" db="EMBL/GenBank/DDBJ databases">
        <authorList>
            <person name="Moulin L."/>
        </authorList>
    </citation>
    <scope>NUCLEOTIDE SEQUENCE [LARGE SCALE GENOMIC DNA]</scope>
    <source>
        <strain evidence="5">STM 7183</strain>
    </source>
</reference>
<evidence type="ECO:0000313" key="5">
    <source>
        <dbReference type="EMBL" id="SIT51119.1"/>
    </source>
</evidence>
<keyword evidence="6" id="KW-1185">Reference proteome</keyword>
<dbReference type="NCBIfam" id="NF005444">
    <property type="entry name" value="PRK07033.1"/>
    <property type="match status" value="1"/>
</dbReference>
<dbReference type="Proteomes" id="UP000195569">
    <property type="component" value="Unassembled WGS sequence"/>
</dbReference>
<dbReference type="SUPFAM" id="SSF103088">
    <property type="entry name" value="OmpA-like"/>
    <property type="match status" value="1"/>
</dbReference>
<evidence type="ECO:0000256" key="1">
    <source>
        <dbReference type="PROSITE-ProRule" id="PRU00473"/>
    </source>
</evidence>
<dbReference type="Gene3D" id="3.30.1330.60">
    <property type="entry name" value="OmpA-like domain"/>
    <property type="match status" value="1"/>
</dbReference>
<proteinExistence type="predicted"/>
<dbReference type="PANTHER" id="PTHR38033">
    <property type="entry name" value="MEMBRANE PROTEIN-RELATED"/>
    <property type="match status" value="1"/>
</dbReference>
<keyword evidence="3" id="KW-1133">Transmembrane helix</keyword>
<dbReference type="Gene3D" id="1.25.40.590">
    <property type="entry name" value="Type IV / VI secretion system, DotU"/>
    <property type="match status" value="1"/>
</dbReference>
<name>A0A1N7SUI6_9BURK</name>
<keyword evidence="3" id="KW-0812">Transmembrane</keyword>
<feature type="region of interest" description="Disordered" evidence="2">
    <location>
        <begin position="9"/>
        <end position="43"/>
    </location>
</feature>
<dbReference type="CDD" id="cd07185">
    <property type="entry name" value="OmpA_C-like"/>
    <property type="match status" value="1"/>
</dbReference>
<feature type="transmembrane region" description="Helical" evidence="3">
    <location>
        <begin position="229"/>
        <end position="251"/>
    </location>
</feature>